<dbReference type="AlphaFoldDB" id="A0A0G4KLP0"/>
<evidence type="ECO:0000256" key="7">
    <source>
        <dbReference type="ARBA" id="ARBA00022777"/>
    </source>
</evidence>
<dbReference type="PANTHER" id="PTHR14456:SF2">
    <property type="entry name" value="INOSITOL-PENTAKISPHOSPHATE 2-KINASE"/>
    <property type="match status" value="1"/>
</dbReference>
<keyword evidence="8 9" id="KW-0067">ATP-binding</keyword>
<feature type="region of interest" description="Disordered" evidence="10">
    <location>
        <begin position="230"/>
        <end position="264"/>
    </location>
</feature>
<evidence type="ECO:0000256" key="10">
    <source>
        <dbReference type="SAM" id="MobiDB-lite"/>
    </source>
</evidence>
<comment type="similarity">
    <text evidence="2">Belongs to the IPK1 type 1 family.</text>
</comment>
<proteinExistence type="inferred from homology"/>
<comment type="function">
    <text evidence="9">Phosphorylates Ins(1,3,4,5,6)P5 at position 2 to form Ins(1,2,3,4,5,6)P6 (InsP6 or phytate).</text>
</comment>
<organism evidence="11 12">
    <name type="scientific">Verticillium longisporum</name>
    <name type="common">Verticillium dahliae var. longisporum</name>
    <dbReference type="NCBI Taxonomy" id="100787"/>
    <lineage>
        <taxon>Eukaryota</taxon>
        <taxon>Fungi</taxon>
        <taxon>Dikarya</taxon>
        <taxon>Ascomycota</taxon>
        <taxon>Pezizomycotina</taxon>
        <taxon>Sordariomycetes</taxon>
        <taxon>Hypocreomycetidae</taxon>
        <taxon>Glomerellales</taxon>
        <taxon>Plectosphaerellaceae</taxon>
        <taxon>Verticillium</taxon>
    </lineage>
</organism>
<protein>
    <recommendedName>
        <fullName evidence="4 9">Inositol-pentakisphosphate 2-kinase</fullName>
        <ecNumber evidence="3 9">2.7.1.158</ecNumber>
    </recommendedName>
</protein>
<dbReference type="GO" id="GO:0032958">
    <property type="term" value="P:inositol phosphate biosynthetic process"/>
    <property type="evidence" value="ECO:0007669"/>
    <property type="project" value="TreeGrafter"/>
</dbReference>
<evidence type="ECO:0000313" key="12">
    <source>
        <dbReference type="Proteomes" id="UP000044602"/>
    </source>
</evidence>
<evidence type="ECO:0000256" key="6">
    <source>
        <dbReference type="ARBA" id="ARBA00022741"/>
    </source>
</evidence>
<accession>A0A0G4KLP0</accession>
<dbReference type="GO" id="GO:0005524">
    <property type="term" value="F:ATP binding"/>
    <property type="evidence" value="ECO:0007669"/>
    <property type="project" value="UniProtKB-KW"/>
</dbReference>
<dbReference type="PANTHER" id="PTHR14456">
    <property type="entry name" value="INOSITOL POLYPHOSPHATE KINASE 1"/>
    <property type="match status" value="1"/>
</dbReference>
<comment type="function">
    <text evidence="1">Has kinase activity and phosphorylates inositol-1,3,4,5,6-pentakisphosphate (Ins(1,3,4,5,6)P5) to produce 1,2,3,4,5,6-hexakisphosphate (InsP6), also known as phytate.</text>
</comment>
<evidence type="ECO:0000256" key="3">
    <source>
        <dbReference type="ARBA" id="ARBA00012023"/>
    </source>
</evidence>
<keyword evidence="5 9" id="KW-0808">Transferase</keyword>
<reference evidence="11 12" key="1">
    <citation type="submission" date="2015-05" db="EMBL/GenBank/DDBJ databases">
        <authorList>
            <person name="Wang D.B."/>
            <person name="Wang M."/>
        </authorList>
    </citation>
    <scope>NUCLEOTIDE SEQUENCE [LARGE SCALE GENOMIC DNA]</scope>
    <source>
        <strain evidence="11">VL1</strain>
    </source>
</reference>
<dbReference type="STRING" id="100787.A0A0G4KLP0"/>
<sequence length="431" mass="48167">MSNTQRPPGVPRLGDKWLEFVGEGAANTVWALHFIDDNGGDAYTQDLRQFCDGFLLRIQKHTKGGDSAISAADQLAYVQETILPAFNNDASLIVRQKLIQVTQPLIDECNALLAAMDDNSQPRRDEPSSASSSLPLPHPHLPRRAAKFVGSRVGPAGAHMLTQDMRPRRPSRERFAEIKPKWLAQSPTAPRGAMTCRNCAVAASRWHAAPADAKPKKSDPDRYGCPLRLVAPAPASVEGKKEKHENGEKEKHENGEKEKHENGEKALKEGEAAEPWHGHAERIFRGEDARVARFLFAEIRRHEALRFLRDLQSRFARRDTFLATTAAAPDEDLLVAMTLRDCSLFFRYEDGEDGALRLLDFRLADLDKKTPAKIPSWQKTERELIDGGWYEGKQGCGMPNCYLKEGRAEDETRADVARLKDASELGVAYRE</sequence>
<evidence type="ECO:0000256" key="2">
    <source>
        <dbReference type="ARBA" id="ARBA00008305"/>
    </source>
</evidence>
<evidence type="ECO:0000256" key="5">
    <source>
        <dbReference type="ARBA" id="ARBA00022679"/>
    </source>
</evidence>
<dbReference type="GO" id="GO:0005634">
    <property type="term" value="C:nucleus"/>
    <property type="evidence" value="ECO:0007669"/>
    <property type="project" value="TreeGrafter"/>
</dbReference>
<dbReference type="EMBL" id="CVQH01002002">
    <property type="protein sequence ID" value="CRK08075.1"/>
    <property type="molecule type" value="Genomic_DNA"/>
</dbReference>
<feature type="region of interest" description="Disordered" evidence="10">
    <location>
        <begin position="119"/>
        <end position="141"/>
    </location>
</feature>
<keyword evidence="7 9" id="KW-0418">Kinase</keyword>
<dbReference type="EC" id="2.7.1.158" evidence="3 9"/>
<dbReference type="InterPro" id="IPR009286">
    <property type="entry name" value="Ins_P5_2-kin"/>
</dbReference>
<gene>
    <name evidence="11" type="ORF">BN1708_009802</name>
</gene>
<dbReference type="Pfam" id="PF06090">
    <property type="entry name" value="Ins_P5_2-kin"/>
    <property type="match status" value="1"/>
</dbReference>
<evidence type="ECO:0000313" key="11">
    <source>
        <dbReference type="EMBL" id="CRK08075.1"/>
    </source>
</evidence>
<dbReference type="GO" id="GO:0035299">
    <property type="term" value="F:inositol-1,3,4,5,6-pentakisphosphate 2-kinase activity"/>
    <property type="evidence" value="ECO:0007669"/>
    <property type="project" value="UniProtKB-EC"/>
</dbReference>
<name>A0A0G4KLP0_VERLO</name>
<evidence type="ECO:0000256" key="8">
    <source>
        <dbReference type="ARBA" id="ARBA00022840"/>
    </source>
</evidence>
<keyword evidence="6 9" id="KW-0547">Nucleotide-binding</keyword>
<keyword evidence="12" id="KW-1185">Reference proteome</keyword>
<evidence type="ECO:0000256" key="1">
    <source>
        <dbReference type="ARBA" id="ARBA00003979"/>
    </source>
</evidence>
<comment type="catalytic activity">
    <reaction evidence="9">
        <text>1D-myo-inositol 1,3,4,5,6-pentakisphosphate + ATP = 1D-myo-inositol hexakisphosphate + ADP + H(+)</text>
        <dbReference type="Rhea" id="RHEA:20313"/>
        <dbReference type="ChEBI" id="CHEBI:15378"/>
        <dbReference type="ChEBI" id="CHEBI:30616"/>
        <dbReference type="ChEBI" id="CHEBI:57733"/>
        <dbReference type="ChEBI" id="CHEBI:58130"/>
        <dbReference type="ChEBI" id="CHEBI:456216"/>
        <dbReference type="EC" id="2.7.1.158"/>
    </reaction>
</comment>
<evidence type="ECO:0000256" key="4">
    <source>
        <dbReference type="ARBA" id="ARBA00014846"/>
    </source>
</evidence>
<comment type="domain">
    <text evidence="9">The EXKPK motif is conserved in inositol-pentakisphosphate 2-kinases of both family 1 and 2.</text>
</comment>
<dbReference type="Proteomes" id="UP000044602">
    <property type="component" value="Unassembled WGS sequence"/>
</dbReference>
<feature type="compositionally biased region" description="Basic and acidic residues" evidence="10">
    <location>
        <begin position="238"/>
        <end position="264"/>
    </location>
</feature>
<evidence type="ECO:0000256" key="9">
    <source>
        <dbReference type="RuleBase" id="RU364126"/>
    </source>
</evidence>